<accession>A0A329MPT1</accession>
<protein>
    <submittedName>
        <fullName evidence="1">Uncharacterized protein</fullName>
    </submittedName>
</protein>
<gene>
    <name evidence="1" type="ORF">DQG23_11600</name>
</gene>
<dbReference type="AlphaFoldDB" id="A0A329MPT1"/>
<organism evidence="1 2">
    <name type="scientific">Paenibacillus contaminans</name>
    <dbReference type="NCBI Taxonomy" id="450362"/>
    <lineage>
        <taxon>Bacteria</taxon>
        <taxon>Bacillati</taxon>
        <taxon>Bacillota</taxon>
        <taxon>Bacilli</taxon>
        <taxon>Bacillales</taxon>
        <taxon>Paenibacillaceae</taxon>
        <taxon>Paenibacillus</taxon>
    </lineage>
</organism>
<dbReference type="Proteomes" id="UP000250369">
    <property type="component" value="Unassembled WGS sequence"/>
</dbReference>
<dbReference type="EMBL" id="QMFB01000005">
    <property type="protein sequence ID" value="RAV21296.1"/>
    <property type="molecule type" value="Genomic_DNA"/>
</dbReference>
<dbReference type="Gene3D" id="2.30.40.10">
    <property type="entry name" value="Urease, subunit C, domain 1"/>
    <property type="match status" value="1"/>
</dbReference>
<comment type="caution">
    <text evidence="1">The sequence shown here is derived from an EMBL/GenBank/DDBJ whole genome shotgun (WGS) entry which is preliminary data.</text>
</comment>
<dbReference type="RefSeq" id="WP_113031000.1">
    <property type="nucleotide sequence ID" value="NZ_QMFB01000005.1"/>
</dbReference>
<name>A0A329MPT1_9BACL</name>
<sequence>MVNMKQPHLVPQHNVHALLASAVQGADIDTTIVNGRVLMRIRWLATIDEPALLAVTEVQGGPIVQGI</sequence>
<reference evidence="1 2" key="1">
    <citation type="journal article" date="2009" name="Int. J. Syst. Evol. Microbiol.">
        <title>Paenibacillus contaminans sp. nov., isolated from a contaminated laboratory plate.</title>
        <authorList>
            <person name="Chou J.H."/>
            <person name="Lee J.H."/>
            <person name="Lin M.C."/>
            <person name="Chang P.S."/>
            <person name="Arun A.B."/>
            <person name="Young C.C."/>
            <person name="Chen W.M."/>
        </authorList>
    </citation>
    <scope>NUCLEOTIDE SEQUENCE [LARGE SCALE GENOMIC DNA]</scope>
    <source>
        <strain evidence="1 2">CKOBP-6</strain>
    </source>
</reference>
<evidence type="ECO:0000313" key="1">
    <source>
        <dbReference type="EMBL" id="RAV21296.1"/>
    </source>
</evidence>
<dbReference type="SUPFAM" id="SSF51338">
    <property type="entry name" value="Composite domain of metallo-dependent hydrolases"/>
    <property type="match status" value="1"/>
</dbReference>
<keyword evidence="2" id="KW-1185">Reference proteome</keyword>
<proteinExistence type="predicted"/>
<dbReference type="InterPro" id="IPR011059">
    <property type="entry name" value="Metal-dep_hydrolase_composite"/>
</dbReference>
<dbReference type="OrthoDB" id="9807210at2"/>
<dbReference type="GO" id="GO:0016810">
    <property type="term" value="F:hydrolase activity, acting on carbon-nitrogen (but not peptide) bonds"/>
    <property type="evidence" value="ECO:0007669"/>
    <property type="project" value="InterPro"/>
</dbReference>
<evidence type="ECO:0000313" key="2">
    <source>
        <dbReference type="Proteomes" id="UP000250369"/>
    </source>
</evidence>